<dbReference type="PANTHER" id="PTHR38480:SF1">
    <property type="entry name" value="SLR0254 PROTEIN"/>
    <property type="match status" value="1"/>
</dbReference>
<gene>
    <name evidence="7" type="ORF">MGWOODY_Hyp996</name>
</gene>
<evidence type="ECO:0000313" key="7">
    <source>
        <dbReference type="EMBL" id="CUS56471.1"/>
    </source>
</evidence>
<reference evidence="7" key="1">
    <citation type="submission" date="2015-10" db="EMBL/GenBank/DDBJ databases">
        <authorList>
            <person name="Gilbert D.G."/>
        </authorList>
    </citation>
    <scope>NUCLEOTIDE SEQUENCE</scope>
</reference>
<dbReference type="AlphaFoldDB" id="A0A160TZE2"/>
<feature type="transmembrane region" description="Helical" evidence="5">
    <location>
        <begin position="94"/>
        <end position="113"/>
    </location>
</feature>
<evidence type="ECO:0000256" key="3">
    <source>
        <dbReference type="ARBA" id="ARBA00022989"/>
    </source>
</evidence>
<keyword evidence="3 5" id="KW-1133">Transmembrane helix</keyword>
<dbReference type="InterPro" id="IPR010432">
    <property type="entry name" value="RDD"/>
</dbReference>
<dbReference type="GO" id="GO:0016020">
    <property type="term" value="C:membrane"/>
    <property type="evidence" value="ECO:0007669"/>
    <property type="project" value="UniProtKB-SubCell"/>
</dbReference>
<evidence type="ECO:0000256" key="2">
    <source>
        <dbReference type="ARBA" id="ARBA00022692"/>
    </source>
</evidence>
<comment type="subcellular location">
    <subcellularLocation>
        <location evidence="1">Membrane</location>
        <topology evidence="1">Multi-pass membrane protein</topology>
    </subcellularLocation>
</comment>
<evidence type="ECO:0000256" key="5">
    <source>
        <dbReference type="SAM" id="Phobius"/>
    </source>
</evidence>
<dbReference type="PANTHER" id="PTHR38480">
    <property type="entry name" value="SLR0254 PROTEIN"/>
    <property type="match status" value="1"/>
</dbReference>
<dbReference type="Pfam" id="PF06271">
    <property type="entry name" value="RDD"/>
    <property type="match status" value="1"/>
</dbReference>
<name>A0A160TZE2_9ZZZZ</name>
<proteinExistence type="predicted"/>
<sequence length="314" mass="35393">MSSTVPPAPDTVNLANVEAARRRRARMQEQERQSKLVRKLVTPEGAAIQLKLATASERAGAFLIDVAIQWAIVIATALGLSFAIRAMDPESANIAWAVWLVFFFFVRNFYYIFFELGTKAATPGKRALGVRVTSRNGGRLTANSVLARNFIREIEIGLPFQFLMMGGDQVTSWMALLGLVWSGIFLLFPIFNKDKMRVGDLIAGTWVIKNPKTKLMGDISSTTRATTHERFAFTPQQAEAYGIHELHVLEDVLRQSTQDVKAQVALRIRQKIGWQAQPGETDIAFLEAYYATLRRRLEQRMILGERKTDKFDVR</sequence>
<feature type="transmembrane region" description="Helical" evidence="5">
    <location>
        <begin position="59"/>
        <end position="82"/>
    </location>
</feature>
<feature type="domain" description="RDD" evidence="6">
    <location>
        <begin position="53"/>
        <end position="204"/>
    </location>
</feature>
<accession>A0A160TZE2</accession>
<evidence type="ECO:0000256" key="4">
    <source>
        <dbReference type="ARBA" id="ARBA00023136"/>
    </source>
</evidence>
<feature type="transmembrane region" description="Helical" evidence="5">
    <location>
        <begin position="170"/>
        <end position="191"/>
    </location>
</feature>
<evidence type="ECO:0000256" key="1">
    <source>
        <dbReference type="ARBA" id="ARBA00004141"/>
    </source>
</evidence>
<protein>
    <recommendedName>
        <fullName evidence="6">RDD domain-containing protein</fullName>
    </recommendedName>
</protein>
<evidence type="ECO:0000259" key="6">
    <source>
        <dbReference type="Pfam" id="PF06271"/>
    </source>
</evidence>
<keyword evidence="2 5" id="KW-0812">Transmembrane</keyword>
<keyword evidence="4 5" id="KW-0472">Membrane</keyword>
<dbReference type="EMBL" id="CZQD01000025">
    <property type="protein sequence ID" value="CUS56471.1"/>
    <property type="molecule type" value="Genomic_DNA"/>
</dbReference>
<organism evidence="7">
    <name type="scientific">hydrothermal vent metagenome</name>
    <dbReference type="NCBI Taxonomy" id="652676"/>
    <lineage>
        <taxon>unclassified sequences</taxon>
        <taxon>metagenomes</taxon>
        <taxon>ecological metagenomes</taxon>
    </lineage>
</organism>